<accession>A0A4P6WYU2</accession>
<name>A0A4P6WYU2_HYDPS</name>
<feature type="transmembrane region" description="Helical" evidence="1">
    <location>
        <begin position="92"/>
        <end position="111"/>
    </location>
</feature>
<dbReference type="Pfam" id="PF04892">
    <property type="entry name" value="VanZ"/>
    <property type="match status" value="1"/>
</dbReference>
<keyword evidence="1" id="KW-1133">Transmembrane helix</keyword>
<organism evidence="3 4">
    <name type="scientific">Hydrogenophaga pseudoflava</name>
    <name type="common">Pseudomonas carboxydoflava</name>
    <dbReference type="NCBI Taxonomy" id="47421"/>
    <lineage>
        <taxon>Bacteria</taxon>
        <taxon>Pseudomonadati</taxon>
        <taxon>Pseudomonadota</taxon>
        <taxon>Betaproteobacteria</taxon>
        <taxon>Burkholderiales</taxon>
        <taxon>Comamonadaceae</taxon>
        <taxon>Hydrogenophaga</taxon>
    </lineage>
</organism>
<evidence type="ECO:0000259" key="2">
    <source>
        <dbReference type="Pfam" id="PF04892"/>
    </source>
</evidence>
<evidence type="ECO:0000256" key="1">
    <source>
        <dbReference type="SAM" id="Phobius"/>
    </source>
</evidence>
<feature type="domain" description="VanZ-like" evidence="2">
    <location>
        <begin position="20"/>
        <end position="105"/>
    </location>
</feature>
<protein>
    <submittedName>
        <fullName evidence="3">VanZ like family protein</fullName>
    </submittedName>
</protein>
<dbReference type="KEGG" id="hpse:HPF_14105"/>
<keyword evidence="1" id="KW-0812">Transmembrane</keyword>
<dbReference type="InterPro" id="IPR006976">
    <property type="entry name" value="VanZ-like"/>
</dbReference>
<proteinExistence type="predicted"/>
<evidence type="ECO:0000313" key="3">
    <source>
        <dbReference type="EMBL" id="QBM28830.1"/>
    </source>
</evidence>
<evidence type="ECO:0000313" key="4">
    <source>
        <dbReference type="Proteomes" id="UP000293912"/>
    </source>
</evidence>
<dbReference type="PANTHER" id="PTHR28008">
    <property type="entry name" value="DOMAIN PROTEIN, PUTATIVE (AFU_ORTHOLOGUE AFUA_3G10980)-RELATED"/>
    <property type="match status" value="1"/>
</dbReference>
<gene>
    <name evidence="3" type="ORF">HPF_14105</name>
</gene>
<dbReference type="PANTHER" id="PTHR28008:SF1">
    <property type="entry name" value="DOMAIN PROTEIN, PUTATIVE (AFU_ORTHOLOGUE AFUA_3G10980)-RELATED"/>
    <property type="match status" value="1"/>
</dbReference>
<keyword evidence="1" id="KW-0472">Membrane</keyword>
<keyword evidence="4" id="KW-1185">Reference proteome</keyword>
<feature type="transmembrane region" description="Helical" evidence="1">
    <location>
        <begin position="41"/>
        <end position="56"/>
    </location>
</feature>
<dbReference type="Proteomes" id="UP000293912">
    <property type="component" value="Chromosome"/>
</dbReference>
<sequence length="118" mass="12722">MNRLLLKAAFWAAVVLVGTLSLVPATELPAQVFNIWDKAQHAGGFLLLALLGGLAYQKPRGRVLFGLLVYGALIEVAQSATGWRNGDLFDLVADAVGVWLGALLLAMPLPWSQRSRPQ</sequence>
<dbReference type="NCBIfam" id="NF037970">
    <property type="entry name" value="vanZ_1"/>
    <property type="match status" value="1"/>
</dbReference>
<feature type="transmembrane region" description="Helical" evidence="1">
    <location>
        <begin position="63"/>
        <end position="80"/>
    </location>
</feature>
<dbReference type="AlphaFoldDB" id="A0A4P6WYU2"/>
<dbReference type="EMBL" id="CP037867">
    <property type="protein sequence ID" value="QBM28830.1"/>
    <property type="molecule type" value="Genomic_DNA"/>
</dbReference>
<dbReference type="RefSeq" id="WP_133156954.1">
    <property type="nucleotide sequence ID" value="NZ_CP037867.1"/>
</dbReference>
<reference evidence="3 4" key="1">
    <citation type="submission" date="2019-03" db="EMBL/GenBank/DDBJ databases">
        <authorList>
            <person name="Sebastian G."/>
            <person name="Baumann P."/>
            <person name="Ruckert C."/>
            <person name="Kalinowski J."/>
            <person name="Nebel B."/>
            <person name="Takors R."/>
            <person name="Blombach B."/>
        </authorList>
    </citation>
    <scope>NUCLEOTIDE SEQUENCE [LARGE SCALE GENOMIC DNA]</scope>
    <source>
        <strain evidence="3 4">DSM 1084</strain>
    </source>
</reference>